<evidence type="ECO:0000256" key="1">
    <source>
        <dbReference type="ARBA" id="ARBA00022741"/>
    </source>
</evidence>
<organism evidence="3">
    <name type="scientific">viral metagenome</name>
    <dbReference type="NCBI Taxonomy" id="1070528"/>
    <lineage>
        <taxon>unclassified sequences</taxon>
        <taxon>metagenomes</taxon>
        <taxon>organismal metagenomes</taxon>
    </lineage>
</organism>
<evidence type="ECO:0000313" key="3">
    <source>
        <dbReference type="EMBL" id="QHT32053.1"/>
    </source>
</evidence>
<dbReference type="GO" id="GO:0005524">
    <property type="term" value="F:ATP binding"/>
    <property type="evidence" value="ECO:0007669"/>
    <property type="project" value="UniProtKB-KW"/>
</dbReference>
<name>A0A6C0EU62_9ZZZZ</name>
<reference evidence="3" key="1">
    <citation type="journal article" date="2020" name="Nature">
        <title>Giant virus diversity and host interactions through global metagenomics.</title>
        <authorList>
            <person name="Schulz F."/>
            <person name="Roux S."/>
            <person name="Paez-Espino D."/>
            <person name="Jungbluth S."/>
            <person name="Walsh D.A."/>
            <person name="Denef V.J."/>
            <person name="McMahon K.D."/>
            <person name="Konstantinidis K.T."/>
            <person name="Eloe-Fadrosh E.A."/>
            <person name="Kyrpides N.C."/>
            <person name="Woyke T."/>
        </authorList>
    </citation>
    <scope>NUCLEOTIDE SEQUENCE</scope>
    <source>
        <strain evidence="3">GVMAG-M-3300009159-65</strain>
    </source>
</reference>
<dbReference type="InterPro" id="IPR029047">
    <property type="entry name" value="HSP70_peptide-bd_sf"/>
</dbReference>
<evidence type="ECO:0000256" key="2">
    <source>
        <dbReference type="ARBA" id="ARBA00022840"/>
    </source>
</evidence>
<keyword evidence="1" id="KW-0547">Nucleotide-binding</keyword>
<dbReference type="InterPro" id="IPR013126">
    <property type="entry name" value="Hsp_70_fam"/>
</dbReference>
<protein>
    <submittedName>
        <fullName evidence="3">Uncharacterized protein</fullName>
    </submittedName>
</protein>
<dbReference type="GO" id="GO:0140662">
    <property type="term" value="F:ATP-dependent protein folding chaperone"/>
    <property type="evidence" value="ECO:0007669"/>
    <property type="project" value="InterPro"/>
</dbReference>
<dbReference type="Pfam" id="PF00012">
    <property type="entry name" value="HSP70"/>
    <property type="match status" value="1"/>
</dbReference>
<sequence length="204" mass="23933">MLFIDIGIDLGGAMCPIIFKGQTLPYDYELKLSPMYQQNEIEIGFYEGQRSLVKNNQIMGKVFLINIYGSFAMSIKIDINRVMTVFIEDNLLATYNCLNESTSFFMIKEAENFIEEDIKIKEKETNRQMYKEYISQTLYTLRKLNEENKNDKNYENMINIILRAEDIGYVEDITTEEFILAQEEIETIVNNYMNNIVKIVNLNI</sequence>
<dbReference type="EMBL" id="MN738930">
    <property type="protein sequence ID" value="QHT32053.1"/>
    <property type="molecule type" value="Genomic_DNA"/>
</dbReference>
<accession>A0A6C0EU62</accession>
<dbReference type="AlphaFoldDB" id="A0A6C0EU62"/>
<dbReference type="SUPFAM" id="SSF100920">
    <property type="entry name" value="Heat shock protein 70kD (HSP70), peptide-binding domain"/>
    <property type="match status" value="1"/>
</dbReference>
<dbReference type="Gene3D" id="2.60.34.10">
    <property type="entry name" value="Substrate Binding Domain Of DNAk, Chain A, domain 1"/>
    <property type="match status" value="1"/>
</dbReference>
<proteinExistence type="predicted"/>
<keyword evidence="2" id="KW-0067">ATP-binding</keyword>